<accession>A0A5B8VCM6</accession>
<dbReference type="OrthoDB" id="135231at2"/>
<evidence type="ECO:0000313" key="2">
    <source>
        <dbReference type="EMBL" id="QEC68753.1"/>
    </source>
</evidence>
<dbReference type="Proteomes" id="UP000321533">
    <property type="component" value="Chromosome"/>
</dbReference>
<keyword evidence="3" id="KW-1185">Reference proteome</keyword>
<proteinExistence type="predicted"/>
<reference evidence="2 3" key="1">
    <citation type="journal article" date="2016" name="Int. J. Syst. Evol. Microbiol.">
        <title>Panacibacter ginsenosidivorans gen. nov., sp. nov., with ginsenoside converting activity isolated from soil of a ginseng field.</title>
        <authorList>
            <person name="Siddiqi M.Z."/>
            <person name="Muhammad Shafi S."/>
            <person name="Choi K.D."/>
            <person name="Im W.T."/>
        </authorList>
    </citation>
    <scope>NUCLEOTIDE SEQUENCE [LARGE SCALE GENOMIC DNA]</scope>
    <source>
        <strain evidence="2 3">Gsoil1550</strain>
    </source>
</reference>
<protein>
    <submittedName>
        <fullName evidence="2">DUF4242 domain-containing protein</fullName>
    </submittedName>
</protein>
<dbReference type="Pfam" id="PF14026">
    <property type="entry name" value="SCO4226-like"/>
    <property type="match status" value="2"/>
</dbReference>
<sequence length="214" mass="23712">MQSIMKVRFTAAFLITFSFIAHLSAQQVKSDTSSQTKQSKKLFIDVHQLEPGKVKYEDVAGAHAKDLATEKKYGVDFLKYWVDEEKGLVYCLSSSTDSASITKTHAEAHGLLPTRVYEVTDGKEAAVHGKENLYLDIHYLGAGHVTAKDVAAAHEKDLAVQKKHGVNLINYWVNEKDGVVMCLAQAKDSTDLIKTHKEAHGLIPDQVFEVKQGQ</sequence>
<organism evidence="2 3">
    <name type="scientific">Panacibacter ginsenosidivorans</name>
    <dbReference type="NCBI Taxonomy" id="1813871"/>
    <lineage>
        <taxon>Bacteria</taxon>
        <taxon>Pseudomonadati</taxon>
        <taxon>Bacteroidota</taxon>
        <taxon>Chitinophagia</taxon>
        <taxon>Chitinophagales</taxon>
        <taxon>Chitinophagaceae</taxon>
        <taxon>Panacibacter</taxon>
    </lineage>
</organism>
<dbReference type="InterPro" id="IPR025336">
    <property type="entry name" value="SCO4226-like"/>
</dbReference>
<dbReference type="InterPro" id="IPR042557">
    <property type="entry name" value="SCO4226"/>
</dbReference>
<feature type="chain" id="PRO_5023135249" evidence="1">
    <location>
        <begin position="24"/>
        <end position="214"/>
    </location>
</feature>
<feature type="signal peptide" evidence="1">
    <location>
        <begin position="1"/>
        <end position="23"/>
    </location>
</feature>
<dbReference type="KEGG" id="pgin:FRZ67_16110"/>
<dbReference type="Gene3D" id="3.30.70.3090">
    <property type="entry name" value="ORF SCO4226, nickel-binding ferredoxin-like monomer"/>
    <property type="match status" value="2"/>
</dbReference>
<evidence type="ECO:0000313" key="3">
    <source>
        <dbReference type="Proteomes" id="UP000321533"/>
    </source>
</evidence>
<gene>
    <name evidence="2" type="ORF">FRZ67_16110</name>
</gene>
<dbReference type="AlphaFoldDB" id="A0A5B8VCM6"/>
<dbReference type="EMBL" id="CP042435">
    <property type="protein sequence ID" value="QEC68753.1"/>
    <property type="molecule type" value="Genomic_DNA"/>
</dbReference>
<keyword evidence="1" id="KW-0732">Signal</keyword>
<dbReference type="RefSeq" id="WP_147191094.1">
    <property type="nucleotide sequence ID" value="NZ_CP042435.1"/>
</dbReference>
<name>A0A5B8VCM6_9BACT</name>
<evidence type="ECO:0000256" key="1">
    <source>
        <dbReference type="SAM" id="SignalP"/>
    </source>
</evidence>